<dbReference type="EMBL" id="SJSL01000002">
    <property type="protein sequence ID" value="TCD01117.1"/>
    <property type="molecule type" value="Genomic_DNA"/>
</dbReference>
<proteinExistence type="predicted"/>
<accession>A0A4V2ML85</accession>
<name>A0A4V2ML85_9SPHI</name>
<evidence type="ECO:0000313" key="2">
    <source>
        <dbReference type="Proteomes" id="UP000293347"/>
    </source>
</evidence>
<comment type="caution">
    <text evidence="1">The sequence shown here is derived from an EMBL/GenBank/DDBJ whole genome shotgun (WGS) entry which is preliminary data.</text>
</comment>
<dbReference type="RefSeq" id="WP_131595810.1">
    <property type="nucleotide sequence ID" value="NZ_SJSL01000002.1"/>
</dbReference>
<dbReference type="PANTHER" id="PTHR41532:SF1">
    <property type="entry name" value="FIXS PROTEIN"/>
    <property type="match status" value="1"/>
</dbReference>
<dbReference type="AlphaFoldDB" id="A0A4V2ML85"/>
<dbReference type="InterPro" id="IPR004714">
    <property type="entry name" value="Cyt_oxidase_maturation_cbb3"/>
</dbReference>
<keyword evidence="2" id="KW-1185">Reference proteome</keyword>
<evidence type="ECO:0000313" key="1">
    <source>
        <dbReference type="EMBL" id="TCD01117.1"/>
    </source>
</evidence>
<dbReference type="NCBIfam" id="TIGR00847">
    <property type="entry name" value="ccoS"/>
    <property type="match status" value="1"/>
</dbReference>
<dbReference type="Proteomes" id="UP000293347">
    <property type="component" value="Unassembled WGS sequence"/>
</dbReference>
<protein>
    <submittedName>
        <fullName evidence="1">Cbb3-type cytochrome oxidase assembly protein CcoS</fullName>
    </submittedName>
</protein>
<organism evidence="1 2">
    <name type="scientific">Pedobacter psychroterrae</name>
    <dbReference type="NCBI Taxonomy" id="2530453"/>
    <lineage>
        <taxon>Bacteria</taxon>
        <taxon>Pseudomonadati</taxon>
        <taxon>Bacteroidota</taxon>
        <taxon>Sphingobacteriia</taxon>
        <taxon>Sphingobacteriales</taxon>
        <taxon>Sphingobacteriaceae</taxon>
        <taxon>Pedobacter</taxon>
    </lineage>
</organism>
<gene>
    <name evidence="1" type="primary">ccoS</name>
    <name evidence="1" type="ORF">EZ437_10130</name>
</gene>
<dbReference type="OrthoDB" id="9802763at2"/>
<dbReference type="PANTHER" id="PTHR41532">
    <property type="entry name" value="FIXS PROTEIN"/>
    <property type="match status" value="1"/>
</dbReference>
<dbReference type="Pfam" id="PF03597">
    <property type="entry name" value="FixS"/>
    <property type="match status" value="1"/>
</dbReference>
<sequence>MNMIFFLIGCSILLALLFLAAFFWASKTGQHDDTYTPSVRILFDDELMAPEAEKPIDQAIEKRDEDHT</sequence>
<reference evidence="1 2" key="1">
    <citation type="submission" date="2019-02" db="EMBL/GenBank/DDBJ databases">
        <title>Pedobacter sp. RP-1-14 sp. nov., isolated from Arctic soil.</title>
        <authorList>
            <person name="Dahal R.H."/>
        </authorList>
    </citation>
    <scope>NUCLEOTIDE SEQUENCE [LARGE SCALE GENOMIC DNA]</scope>
    <source>
        <strain evidence="1 2">RP-1-14</strain>
    </source>
</reference>